<dbReference type="EMBL" id="JBBPBN010000006">
    <property type="protein sequence ID" value="KAK9035522.1"/>
    <property type="molecule type" value="Genomic_DNA"/>
</dbReference>
<sequence>MGEEKKNPQKLKRIEAAAFDYDNDPRWADYWSNILIPSHMASHSDVVDHFERKFYQRYIDLDLVVEAMPSSKPSQSAKPFASSSTSSALGDGSDCGLISVTICFFLVRLSTVRKTGGNFKEKLRELGGLDVVFEVAMECHSIMEEV</sequence>
<keyword evidence="2" id="KW-1185">Reference proteome</keyword>
<evidence type="ECO:0000313" key="2">
    <source>
        <dbReference type="Proteomes" id="UP001396334"/>
    </source>
</evidence>
<gene>
    <name evidence="1" type="ORF">V6N11_077561</name>
</gene>
<name>A0ABR2TDS3_9ROSI</name>
<dbReference type="Proteomes" id="UP001396334">
    <property type="component" value="Unassembled WGS sequence"/>
</dbReference>
<accession>A0ABR2TDS3</accession>
<dbReference type="InterPro" id="IPR011989">
    <property type="entry name" value="ARM-like"/>
</dbReference>
<comment type="caution">
    <text evidence="1">The sequence shown here is derived from an EMBL/GenBank/DDBJ whole genome shotgun (WGS) entry which is preliminary data.</text>
</comment>
<organism evidence="1 2">
    <name type="scientific">Hibiscus sabdariffa</name>
    <name type="common">roselle</name>
    <dbReference type="NCBI Taxonomy" id="183260"/>
    <lineage>
        <taxon>Eukaryota</taxon>
        <taxon>Viridiplantae</taxon>
        <taxon>Streptophyta</taxon>
        <taxon>Embryophyta</taxon>
        <taxon>Tracheophyta</taxon>
        <taxon>Spermatophyta</taxon>
        <taxon>Magnoliopsida</taxon>
        <taxon>eudicotyledons</taxon>
        <taxon>Gunneridae</taxon>
        <taxon>Pentapetalae</taxon>
        <taxon>rosids</taxon>
        <taxon>malvids</taxon>
        <taxon>Malvales</taxon>
        <taxon>Malvaceae</taxon>
        <taxon>Malvoideae</taxon>
        <taxon>Hibiscus</taxon>
    </lineage>
</organism>
<protein>
    <submittedName>
        <fullName evidence="1">Uncharacterized protein</fullName>
    </submittedName>
</protein>
<dbReference type="Gene3D" id="1.25.10.10">
    <property type="entry name" value="Leucine-rich Repeat Variant"/>
    <property type="match status" value="1"/>
</dbReference>
<proteinExistence type="predicted"/>
<evidence type="ECO:0000313" key="1">
    <source>
        <dbReference type="EMBL" id="KAK9035522.1"/>
    </source>
</evidence>
<reference evidence="1 2" key="1">
    <citation type="journal article" date="2024" name="G3 (Bethesda)">
        <title>Genome assembly of Hibiscus sabdariffa L. provides insights into metabolisms of medicinal natural products.</title>
        <authorList>
            <person name="Kim T."/>
        </authorList>
    </citation>
    <scope>NUCLEOTIDE SEQUENCE [LARGE SCALE GENOMIC DNA]</scope>
    <source>
        <strain evidence="1">TK-2024</strain>
        <tissue evidence="1">Old leaves</tissue>
    </source>
</reference>